<dbReference type="SMART" id="SM00612">
    <property type="entry name" value="Kelch"/>
    <property type="match status" value="5"/>
</dbReference>
<sequence length="355" mass="38150">MLNSHLVVNNARTPFRYLWLALWALLPFAASADAGKKALNSPQPVTAQAQWQTQKTQGTPAARHENGFVAVAGRLFLLGGRGERPLDIFDPATGQWQQGAKPPVELHHMQAVAYDDKLYVLGALTGGFPEEKSIANILIYNPATDTWQTGPEIPAHRQRGGSGVVVHSGLIYLIGGNNRGHMSGFVAWLDVFNPATGQWTELADAPHARDHFHAAVINDQIYAAAGRMSSHDTGETMSLTVSAVDVYDIKTQRWHTLDTPLPTPRAGTAAAVVQGQLVIIGGESLRQVSAHNEVEAYNPATQQWQKWPALPSGRHGTQATLHNGALYIAAGSGNRGGGPELNDLLVLAVTDDITP</sequence>
<keyword evidence="4" id="KW-0732">Signal</keyword>
<reference evidence="7" key="1">
    <citation type="submission" date="2016-10" db="EMBL/GenBank/DDBJ databases">
        <authorList>
            <person name="Varghese N."/>
            <person name="Submissions S."/>
        </authorList>
    </citation>
    <scope>NUCLEOTIDE SEQUENCE [LARGE SCALE GENOMIC DNA]</scope>
    <source>
        <strain evidence="7">DSM 17616</strain>
    </source>
</reference>
<dbReference type="Gene3D" id="2.120.10.80">
    <property type="entry name" value="Kelch-type beta propeller"/>
    <property type="match status" value="2"/>
</dbReference>
<dbReference type="STRING" id="173990.SAMN05660691_01883"/>
<dbReference type="PANTHER" id="PTHR24412">
    <property type="entry name" value="KELCH PROTEIN"/>
    <property type="match status" value="1"/>
</dbReference>
<evidence type="ECO:0000256" key="4">
    <source>
        <dbReference type="SAM" id="SignalP"/>
    </source>
</evidence>
<dbReference type="OrthoDB" id="246387at2"/>
<accession>A0A1H6LGE8</accession>
<evidence type="ECO:0000256" key="2">
    <source>
        <dbReference type="ARBA" id="ARBA00022737"/>
    </source>
</evidence>
<feature type="region of interest" description="Disordered" evidence="3">
    <location>
        <begin position="39"/>
        <end position="63"/>
    </location>
</feature>
<gene>
    <name evidence="6" type="ORF">SAMN05660691_01883</name>
</gene>
<feature type="domain" description="Attractin/MKLN-like beta-propeller" evidence="5">
    <location>
        <begin position="48"/>
        <end position="282"/>
    </location>
</feature>
<dbReference type="Pfam" id="PF24981">
    <property type="entry name" value="Beta-prop_ATRN-LZTR1"/>
    <property type="match status" value="1"/>
</dbReference>
<evidence type="ECO:0000313" key="6">
    <source>
        <dbReference type="EMBL" id="SEH87643.1"/>
    </source>
</evidence>
<dbReference type="AlphaFoldDB" id="A0A1H6LGE8"/>
<feature type="signal peptide" evidence="4">
    <location>
        <begin position="1"/>
        <end position="32"/>
    </location>
</feature>
<keyword evidence="7" id="KW-1185">Reference proteome</keyword>
<evidence type="ECO:0000259" key="5">
    <source>
        <dbReference type="Pfam" id="PF24981"/>
    </source>
</evidence>
<organism evidence="6 7">
    <name type="scientific">Rheinheimera pacifica</name>
    <dbReference type="NCBI Taxonomy" id="173990"/>
    <lineage>
        <taxon>Bacteria</taxon>
        <taxon>Pseudomonadati</taxon>
        <taxon>Pseudomonadota</taxon>
        <taxon>Gammaproteobacteria</taxon>
        <taxon>Chromatiales</taxon>
        <taxon>Chromatiaceae</taxon>
        <taxon>Rheinheimera</taxon>
    </lineage>
</organism>
<keyword evidence="2" id="KW-0677">Repeat</keyword>
<dbReference type="InterPro" id="IPR006652">
    <property type="entry name" value="Kelch_1"/>
</dbReference>
<dbReference type="SUPFAM" id="SSF117281">
    <property type="entry name" value="Kelch motif"/>
    <property type="match status" value="1"/>
</dbReference>
<feature type="compositionally biased region" description="Low complexity" evidence="3">
    <location>
        <begin position="46"/>
        <end position="59"/>
    </location>
</feature>
<dbReference type="PANTHER" id="PTHR24412:SF489">
    <property type="entry name" value="RING FINGER DOMAIN AND KELCH REPEAT-CONTAINING PROTEIN DDB_G0271372"/>
    <property type="match status" value="1"/>
</dbReference>
<evidence type="ECO:0000313" key="7">
    <source>
        <dbReference type="Proteomes" id="UP000199371"/>
    </source>
</evidence>
<evidence type="ECO:0000256" key="1">
    <source>
        <dbReference type="ARBA" id="ARBA00022441"/>
    </source>
</evidence>
<dbReference type="InterPro" id="IPR056737">
    <property type="entry name" value="Beta-prop_ATRN-MKLN-like"/>
</dbReference>
<dbReference type="Proteomes" id="UP000199371">
    <property type="component" value="Unassembled WGS sequence"/>
</dbReference>
<dbReference type="EMBL" id="FNXF01000006">
    <property type="protein sequence ID" value="SEH87643.1"/>
    <property type="molecule type" value="Genomic_DNA"/>
</dbReference>
<proteinExistence type="predicted"/>
<keyword evidence="1" id="KW-0880">Kelch repeat</keyword>
<dbReference type="RefSeq" id="WP_092792660.1">
    <property type="nucleotide sequence ID" value="NZ_FNXF01000006.1"/>
</dbReference>
<name>A0A1H6LGE8_9GAMM</name>
<feature type="chain" id="PRO_5011491102" evidence="4">
    <location>
        <begin position="33"/>
        <end position="355"/>
    </location>
</feature>
<protein>
    <submittedName>
        <fullName evidence="6">N-acetylneuraminic acid mutarotase</fullName>
    </submittedName>
</protein>
<dbReference type="InterPro" id="IPR015915">
    <property type="entry name" value="Kelch-typ_b-propeller"/>
</dbReference>
<evidence type="ECO:0000256" key="3">
    <source>
        <dbReference type="SAM" id="MobiDB-lite"/>
    </source>
</evidence>